<proteinExistence type="predicted"/>
<evidence type="ECO:0000259" key="2">
    <source>
        <dbReference type="Pfam" id="PF04717"/>
    </source>
</evidence>
<evidence type="ECO:0000313" key="4">
    <source>
        <dbReference type="EMBL" id="CNL47782.1"/>
    </source>
</evidence>
<dbReference type="Gene3D" id="6.20.150.10">
    <property type="match status" value="1"/>
</dbReference>
<dbReference type="InterPro" id="IPR044033">
    <property type="entry name" value="GpV-like_apex"/>
</dbReference>
<dbReference type="Proteomes" id="UP000038647">
    <property type="component" value="Unassembled WGS sequence"/>
</dbReference>
<feature type="domain" description="Gp5/Type VI secretion system Vgr protein OB-fold" evidence="2">
    <location>
        <begin position="19"/>
        <end position="86"/>
    </location>
</feature>
<sequence length="213" mass="22661">MNTQSQLSEIQRLLRNLIRTGVVIDVDAEGALCRVQTGEIQTDWLNWLTRRAGCSRDWWAPSLGEQVVLLAVGGELDTAFVLPGIYCDEFPPPSNSPEAYHIAFPDGAVIEYEPETGALMVTGIKTAEVAASVSVVITSPSVTVTASQKITLDVPEVVCTNKLTAATLEVQKGGVMEGNIEHSGGSFTSNSVVVDKHNHGGVKRGGDNTVGIK</sequence>
<dbReference type="Pfam" id="PF18946">
    <property type="entry name" value="Apex"/>
    <property type="match status" value="1"/>
</dbReference>
<comment type="caution">
    <text evidence="4">The sequence shown here is derived from an EMBL/GenBank/DDBJ whole genome shotgun (WGS) entry which is preliminary data.</text>
</comment>
<feature type="domain" description="Phage spike trimer" evidence="3">
    <location>
        <begin position="138"/>
        <end position="190"/>
    </location>
</feature>
<evidence type="ECO:0000256" key="1">
    <source>
        <dbReference type="SAM" id="MobiDB-lite"/>
    </source>
</evidence>
<dbReference type="InterPro" id="IPR006531">
    <property type="entry name" value="Gp5/Vgr_OB"/>
</dbReference>
<dbReference type="EMBL" id="CQEH01000017">
    <property type="protein sequence ID" value="CNL47782.1"/>
    <property type="molecule type" value="Genomic_DNA"/>
</dbReference>
<dbReference type="NCBIfam" id="TIGR01644">
    <property type="entry name" value="phage_P2_V"/>
    <property type="match status" value="1"/>
</dbReference>
<evidence type="ECO:0000259" key="3">
    <source>
        <dbReference type="Pfam" id="PF18715"/>
    </source>
</evidence>
<dbReference type="RefSeq" id="WP_049604291.1">
    <property type="nucleotide sequence ID" value="NZ_CABHPY010000233.1"/>
</dbReference>
<dbReference type="Gene3D" id="2.40.50.230">
    <property type="entry name" value="Gp5 N-terminal domain"/>
    <property type="match status" value="1"/>
</dbReference>
<dbReference type="InterPro" id="IPR040629">
    <property type="entry name" value="Phage_spike"/>
</dbReference>
<dbReference type="InterPro" id="IPR013046">
    <property type="entry name" value="GpV/Gp45"/>
</dbReference>
<name>A0ABP1YU38_YERAL</name>
<keyword evidence="5" id="KW-1185">Reference proteome</keyword>
<evidence type="ECO:0000313" key="5">
    <source>
        <dbReference type="Proteomes" id="UP000038647"/>
    </source>
</evidence>
<protein>
    <submittedName>
        <fullName evidence="4">Baseplate assembly protein V</fullName>
    </submittedName>
</protein>
<dbReference type="Pfam" id="PF18715">
    <property type="entry name" value="Phage_spike"/>
    <property type="match status" value="1"/>
</dbReference>
<gene>
    <name evidence="4" type="ORF">ERS137966_03358</name>
</gene>
<dbReference type="InterPro" id="IPR037026">
    <property type="entry name" value="Vgr_OB-fold_dom_sf"/>
</dbReference>
<organism evidence="4 5">
    <name type="scientific">Yersinia aldovae</name>
    <dbReference type="NCBI Taxonomy" id="29483"/>
    <lineage>
        <taxon>Bacteria</taxon>
        <taxon>Pseudomonadati</taxon>
        <taxon>Pseudomonadota</taxon>
        <taxon>Gammaproteobacteria</taxon>
        <taxon>Enterobacterales</taxon>
        <taxon>Yersiniaceae</taxon>
        <taxon>Yersinia</taxon>
    </lineage>
</organism>
<reference evidence="4 5" key="1">
    <citation type="submission" date="2015-03" db="EMBL/GenBank/DDBJ databases">
        <authorList>
            <consortium name="Pathogen Informatics"/>
            <person name="Murphy D."/>
        </authorList>
    </citation>
    <scope>NUCLEOTIDE SEQUENCE [LARGE SCALE GENOMIC DNA]</scope>
    <source>
        <strain evidence="4 5">IP08791</strain>
    </source>
</reference>
<accession>A0ABP1YU38</accession>
<feature type="region of interest" description="Disordered" evidence="1">
    <location>
        <begin position="187"/>
        <end position="213"/>
    </location>
</feature>
<dbReference type="Pfam" id="PF04717">
    <property type="entry name" value="Phage_base_V"/>
    <property type="match status" value="1"/>
</dbReference>